<dbReference type="Pfam" id="PF00010">
    <property type="entry name" value="HLH"/>
    <property type="match status" value="1"/>
</dbReference>
<evidence type="ECO:0000256" key="6">
    <source>
        <dbReference type="SAM" id="MobiDB-lite"/>
    </source>
</evidence>
<comment type="subcellular location">
    <subcellularLocation>
        <location evidence="1">Nucleus</location>
    </subcellularLocation>
</comment>
<dbReference type="GO" id="GO:0000981">
    <property type="term" value="F:DNA-binding transcription factor activity, RNA polymerase II-specific"/>
    <property type="evidence" value="ECO:0007669"/>
    <property type="project" value="TreeGrafter"/>
</dbReference>
<keyword evidence="4" id="KW-0804">Transcription</keyword>
<dbReference type="KEGG" id="mcha:111023744"/>
<evidence type="ECO:0000256" key="1">
    <source>
        <dbReference type="ARBA" id="ARBA00004123"/>
    </source>
</evidence>
<feature type="domain" description="BHLH" evidence="7">
    <location>
        <begin position="65"/>
        <end position="117"/>
    </location>
</feature>
<evidence type="ECO:0000313" key="9">
    <source>
        <dbReference type="RefSeq" id="XP_022156916.1"/>
    </source>
</evidence>
<dbReference type="Proteomes" id="UP000504603">
    <property type="component" value="Unplaced"/>
</dbReference>
<dbReference type="PANTHER" id="PTHR13935">
    <property type="entry name" value="ACHAETE-SCUTE TRANSCRIPTION FACTOR-RELATED"/>
    <property type="match status" value="1"/>
</dbReference>
<evidence type="ECO:0000256" key="4">
    <source>
        <dbReference type="ARBA" id="ARBA00023163"/>
    </source>
</evidence>
<dbReference type="InterPro" id="IPR015660">
    <property type="entry name" value="MASH1/Ascl1a-like"/>
</dbReference>
<keyword evidence="3" id="KW-0238">DNA-binding</keyword>
<evidence type="ECO:0000256" key="5">
    <source>
        <dbReference type="ARBA" id="ARBA00023242"/>
    </source>
</evidence>
<dbReference type="InterPro" id="IPR011598">
    <property type="entry name" value="bHLH_dom"/>
</dbReference>
<protein>
    <submittedName>
        <fullName evidence="9">Transcription factor bHLH126-like</fullName>
    </submittedName>
</protein>
<dbReference type="InterPro" id="IPR036638">
    <property type="entry name" value="HLH_DNA-bd_sf"/>
</dbReference>
<evidence type="ECO:0000256" key="3">
    <source>
        <dbReference type="ARBA" id="ARBA00023125"/>
    </source>
</evidence>
<sequence length="235" mass="26871">MDCNEVFDKADELFPLPPLSSLDCVSVPQFPLLSSPMKPKHGRHRKSPPCTSDDVAHGNPNELKKKKIIHRDVERQRRQEMSTLYTVLRSLLPPEYLKGKRSICDHMHETVKYIRQMQSRIWELSEKRDELKRLSDKGSATTVETLNGSKKDSVVVRRRSGGVQVVLHTAIRHRLPVSNVLEAVVAEGLEIVSFNSTKINDRLLHTIELDIGSAQRIDISELHHKLTNLEYFPLD</sequence>
<feature type="region of interest" description="Disordered" evidence="6">
    <location>
        <begin position="35"/>
        <end position="61"/>
    </location>
</feature>
<dbReference type="PROSITE" id="PS50888">
    <property type="entry name" value="BHLH"/>
    <property type="match status" value="1"/>
</dbReference>
<evidence type="ECO:0000256" key="2">
    <source>
        <dbReference type="ARBA" id="ARBA00023015"/>
    </source>
</evidence>
<keyword evidence="5" id="KW-0539">Nucleus</keyword>
<dbReference type="SUPFAM" id="SSF47459">
    <property type="entry name" value="HLH, helix-loop-helix DNA-binding domain"/>
    <property type="match status" value="1"/>
</dbReference>
<dbReference type="GO" id="GO:0046983">
    <property type="term" value="F:protein dimerization activity"/>
    <property type="evidence" value="ECO:0007669"/>
    <property type="project" value="InterPro"/>
</dbReference>
<feature type="compositionally biased region" description="Basic residues" evidence="6">
    <location>
        <begin position="38"/>
        <end position="47"/>
    </location>
</feature>
<name>A0A6J1DWE8_MOMCH</name>
<keyword evidence="8" id="KW-1185">Reference proteome</keyword>
<dbReference type="PANTHER" id="PTHR13935:SF106">
    <property type="entry name" value="ACHAETE-SCUTE COMPLEX PROTEIN T5-RELATED"/>
    <property type="match status" value="1"/>
</dbReference>
<dbReference type="SMART" id="SM00353">
    <property type="entry name" value="HLH"/>
    <property type="match status" value="1"/>
</dbReference>
<dbReference type="AlphaFoldDB" id="A0A6J1DWE8"/>
<evidence type="ECO:0000259" key="7">
    <source>
        <dbReference type="PROSITE" id="PS50888"/>
    </source>
</evidence>
<reference evidence="9" key="1">
    <citation type="submission" date="2025-08" db="UniProtKB">
        <authorList>
            <consortium name="RefSeq"/>
        </authorList>
    </citation>
    <scope>IDENTIFICATION</scope>
    <source>
        <strain evidence="9">OHB3-1</strain>
    </source>
</reference>
<dbReference type="GO" id="GO:0090575">
    <property type="term" value="C:RNA polymerase II transcription regulator complex"/>
    <property type="evidence" value="ECO:0007669"/>
    <property type="project" value="TreeGrafter"/>
</dbReference>
<evidence type="ECO:0000313" key="8">
    <source>
        <dbReference type="Proteomes" id="UP000504603"/>
    </source>
</evidence>
<dbReference type="GO" id="GO:0000977">
    <property type="term" value="F:RNA polymerase II transcription regulatory region sequence-specific DNA binding"/>
    <property type="evidence" value="ECO:0007669"/>
    <property type="project" value="TreeGrafter"/>
</dbReference>
<proteinExistence type="predicted"/>
<organism evidence="8 9">
    <name type="scientific">Momordica charantia</name>
    <name type="common">Bitter gourd</name>
    <name type="synonym">Balsam pear</name>
    <dbReference type="NCBI Taxonomy" id="3673"/>
    <lineage>
        <taxon>Eukaryota</taxon>
        <taxon>Viridiplantae</taxon>
        <taxon>Streptophyta</taxon>
        <taxon>Embryophyta</taxon>
        <taxon>Tracheophyta</taxon>
        <taxon>Spermatophyta</taxon>
        <taxon>Magnoliopsida</taxon>
        <taxon>eudicotyledons</taxon>
        <taxon>Gunneridae</taxon>
        <taxon>Pentapetalae</taxon>
        <taxon>rosids</taxon>
        <taxon>fabids</taxon>
        <taxon>Cucurbitales</taxon>
        <taxon>Cucurbitaceae</taxon>
        <taxon>Momordiceae</taxon>
        <taxon>Momordica</taxon>
    </lineage>
</organism>
<dbReference type="OrthoDB" id="1935281at2759"/>
<dbReference type="Gene3D" id="4.10.280.10">
    <property type="entry name" value="Helix-loop-helix DNA-binding domain"/>
    <property type="match status" value="1"/>
</dbReference>
<gene>
    <name evidence="9" type="primary">LOC111023744</name>
</gene>
<dbReference type="CDD" id="cd18914">
    <property type="entry name" value="bHLH_AtORG2_like"/>
    <property type="match status" value="1"/>
</dbReference>
<dbReference type="RefSeq" id="XP_022156916.1">
    <property type="nucleotide sequence ID" value="XM_022301224.1"/>
</dbReference>
<dbReference type="GeneID" id="111023744"/>
<accession>A0A6J1DWE8</accession>
<keyword evidence="2" id="KW-0805">Transcription regulation</keyword>